<gene>
    <name evidence="1" type="ORF">J4G78_04860</name>
</gene>
<sequence>MLSAKLNLKDVHSAIEHDTSRATFGESTISKFKSKHLQFSAVSRDGVIEFWIGEDEDPYLGIDRSVPLEQYRDIDDQQGIKIRISNDGRARVELARTDVTGSPIYISNTGSQIIISWKIEEVVASIANPLPNEQSCKQFLSHGPKPIREQIIKGLYMLWPGEACIFDKTGLSFHEATSRDIVQSGVLSNSAVATEHFIFLISQSLERAVKKSERTAIELSGGYDSSCVAIAAAQLRSDLYSYAALQLGAVGIQQNERRQELVSSLGLIDATAPANSTLPFAALNLKECSRTPYDDMFRMSCVNALEKHDGGDIDLVLTGIGGDELTMENTVGREEWEVNSRIASSAIDASTSRSDMFMRRDIWLVQPLTSRRVVDFCRALPQSMRQGRMLSVLSLARAGLSDGFLFPRYGEHFGVMSQHEASMFDFDKAFAESLIADFNLIDLDALLVDARKATVHGFNFELIARLWFALKLETILRRYVS</sequence>
<evidence type="ECO:0000313" key="1">
    <source>
        <dbReference type="EMBL" id="QTD56906.1"/>
    </source>
</evidence>
<name>A0ABX7T701_9SPHN</name>
<evidence type="ECO:0008006" key="3">
    <source>
        <dbReference type="Google" id="ProtNLM"/>
    </source>
</evidence>
<protein>
    <recommendedName>
        <fullName evidence="3">Asparagine synthetase domain-containing protein</fullName>
    </recommendedName>
</protein>
<proteinExistence type="predicted"/>
<reference evidence="1 2" key="1">
    <citation type="submission" date="2021-03" db="EMBL/GenBank/DDBJ databases">
        <title>Complete genome of Parasphingorhabdus_sp.JHSY0214.</title>
        <authorList>
            <person name="Yoo J.H."/>
            <person name="Bae J.W."/>
        </authorList>
    </citation>
    <scope>NUCLEOTIDE SEQUENCE [LARGE SCALE GENOMIC DNA]</scope>
    <source>
        <strain evidence="1 2">JHSY0214</strain>
    </source>
</reference>
<evidence type="ECO:0000313" key="2">
    <source>
        <dbReference type="Proteomes" id="UP000663923"/>
    </source>
</evidence>
<accession>A0ABX7T701</accession>
<organism evidence="1 2">
    <name type="scientific">Parasphingorhabdus cellanae</name>
    <dbReference type="NCBI Taxonomy" id="2806553"/>
    <lineage>
        <taxon>Bacteria</taxon>
        <taxon>Pseudomonadati</taxon>
        <taxon>Pseudomonadota</taxon>
        <taxon>Alphaproteobacteria</taxon>
        <taxon>Sphingomonadales</taxon>
        <taxon>Sphingomonadaceae</taxon>
        <taxon>Parasphingorhabdus</taxon>
    </lineage>
</organism>
<dbReference type="Proteomes" id="UP000663923">
    <property type="component" value="Chromosome"/>
</dbReference>
<dbReference type="RefSeq" id="WP_207988983.1">
    <property type="nucleotide sequence ID" value="NZ_CP071794.1"/>
</dbReference>
<dbReference type="SUPFAM" id="SSF52402">
    <property type="entry name" value="Adenine nucleotide alpha hydrolases-like"/>
    <property type="match status" value="1"/>
</dbReference>
<keyword evidence="2" id="KW-1185">Reference proteome</keyword>
<dbReference type="EMBL" id="CP071794">
    <property type="protein sequence ID" value="QTD56906.1"/>
    <property type="molecule type" value="Genomic_DNA"/>
</dbReference>
<dbReference type="Gene3D" id="3.40.50.620">
    <property type="entry name" value="HUPs"/>
    <property type="match status" value="1"/>
</dbReference>
<dbReference type="InterPro" id="IPR014729">
    <property type="entry name" value="Rossmann-like_a/b/a_fold"/>
</dbReference>